<organism evidence="1 2">
    <name type="scientific">Pseudodesulfovibrio aespoeensis (strain ATCC 700646 / DSM 10631 / Aspo-2)</name>
    <name type="common">Desulfovibrio aespoeensis</name>
    <dbReference type="NCBI Taxonomy" id="643562"/>
    <lineage>
        <taxon>Bacteria</taxon>
        <taxon>Pseudomonadati</taxon>
        <taxon>Thermodesulfobacteriota</taxon>
        <taxon>Desulfovibrionia</taxon>
        <taxon>Desulfovibrionales</taxon>
        <taxon>Desulfovibrionaceae</taxon>
    </lineage>
</organism>
<dbReference type="KEGG" id="das:Daes_2056"/>
<protein>
    <recommendedName>
        <fullName evidence="3">DUF2971 domain-containing protein</fullName>
    </recommendedName>
</protein>
<dbReference type="RefSeq" id="WP_013514976.1">
    <property type="nucleotide sequence ID" value="NC_014844.1"/>
</dbReference>
<sequence length="243" mass="27924">MEEIQDGKVIWGETLWRYFSTDRFVDFLESSSLYHAAASQFEDIFEGAATITHPAVENDETNKGVEPLERAFADLRRMTKISCWHRSSYESDAMWKLYAQSRKGVAICTTPELISLSAEPFRLKPEYGIEVLRGGPVEYVDLSKEKLRRSMLGIFYCKHMAFSWEKEFRLTISLRLASEFGVQIPDEGIKVGFDLHRLINRIVLGPNLEDDEKKRIIDAAGERGLEDKVELSTLVYTPRYIAI</sequence>
<dbReference type="eggNOG" id="ENOG5032S82">
    <property type="taxonomic scope" value="Bacteria"/>
</dbReference>
<evidence type="ECO:0008006" key="3">
    <source>
        <dbReference type="Google" id="ProtNLM"/>
    </source>
</evidence>
<evidence type="ECO:0000313" key="2">
    <source>
        <dbReference type="Proteomes" id="UP000002191"/>
    </source>
</evidence>
<accession>E6VRM6</accession>
<proteinExistence type="predicted"/>
<dbReference type="STRING" id="643562.Daes_2056"/>
<reference evidence="1 2" key="2">
    <citation type="journal article" date="2014" name="Genome Announc.">
        <title>Complete Genome Sequence of the Subsurface, Mesophilic Sulfate-Reducing Bacterium Desulfovibrio aespoeensis Aspo-2.</title>
        <authorList>
            <person name="Pedersen K."/>
            <person name="Bengtsson A."/>
            <person name="Edlund J."/>
            <person name="Rabe L."/>
            <person name="Hazen T."/>
            <person name="Chakraborty R."/>
            <person name="Goodwin L."/>
            <person name="Shapiro N."/>
        </authorList>
    </citation>
    <scope>NUCLEOTIDE SEQUENCE [LARGE SCALE GENOMIC DNA]</scope>
    <source>
        <strain evidence="2">ATCC 700646 / DSM 10631 / Aspo-2</strain>
    </source>
</reference>
<dbReference type="HOGENOM" id="CLU_073012_0_0_7"/>
<dbReference type="Proteomes" id="UP000002191">
    <property type="component" value="Chromosome"/>
</dbReference>
<keyword evidence="2" id="KW-1185">Reference proteome</keyword>
<dbReference type="OrthoDB" id="8548541at2"/>
<dbReference type="AlphaFoldDB" id="E6VRM6"/>
<name>E6VRM6_PSEA9</name>
<evidence type="ECO:0000313" key="1">
    <source>
        <dbReference type="EMBL" id="ADU63063.1"/>
    </source>
</evidence>
<reference evidence="2" key="1">
    <citation type="submission" date="2010-12" db="EMBL/GenBank/DDBJ databases">
        <title>Complete sequence of Desulfovibrio aespoeensis Aspo-2.</title>
        <authorList>
            <consortium name="US DOE Joint Genome Institute"/>
            <person name="Lucas S."/>
            <person name="Copeland A."/>
            <person name="Lapidus A."/>
            <person name="Cheng J.-F."/>
            <person name="Goodwin L."/>
            <person name="Pitluck S."/>
            <person name="Chertkov O."/>
            <person name="Misra M."/>
            <person name="Detter J.C."/>
            <person name="Han C."/>
            <person name="Tapia R."/>
            <person name="Land M."/>
            <person name="Hauser L."/>
            <person name="Kyrpides N."/>
            <person name="Ivanova N."/>
            <person name="Ovchinnikova G."/>
            <person name="Pedersen K."/>
            <person name="Jagevall S."/>
            <person name="Hazen T."/>
            <person name="Woyke T."/>
        </authorList>
    </citation>
    <scope>NUCLEOTIDE SEQUENCE [LARGE SCALE GENOMIC DNA]</scope>
    <source>
        <strain evidence="2">ATCC 700646 / DSM 10631 / Aspo-2</strain>
    </source>
</reference>
<gene>
    <name evidence="1" type="ordered locus">Daes_2056</name>
</gene>
<dbReference type="EMBL" id="CP002431">
    <property type="protein sequence ID" value="ADU63063.1"/>
    <property type="molecule type" value="Genomic_DNA"/>
</dbReference>